<evidence type="ECO:0000256" key="2">
    <source>
        <dbReference type="ARBA" id="ARBA00023125"/>
    </source>
</evidence>
<dbReference type="InterPro" id="IPR001647">
    <property type="entry name" value="HTH_TetR"/>
</dbReference>
<evidence type="ECO:0000259" key="5">
    <source>
        <dbReference type="PROSITE" id="PS50977"/>
    </source>
</evidence>
<name>A0A2N3PUM0_9PROT</name>
<gene>
    <name evidence="6" type="ORF">CWS72_13445</name>
</gene>
<dbReference type="InterPro" id="IPR011075">
    <property type="entry name" value="TetR_C"/>
</dbReference>
<sequence>MDTALDQALLVFRERGFHGASLGELGTAMKLTAGSIYKAFPDKRAIFMAAFDRYTDLRTTRLRKLLDAERTGHEKLRAMLVFYGDSSHGDEGRRGCLVAGAAAELATFDREMADRVTTALDRAEALLRELLNLGQSDGTLSRSLDADATARALLCLLQGFRIVGKTGRTQAEMMAAAEQALRLLT</sequence>
<evidence type="ECO:0000256" key="4">
    <source>
        <dbReference type="PROSITE-ProRule" id="PRU00335"/>
    </source>
</evidence>
<dbReference type="AlphaFoldDB" id="A0A2N3PUM0"/>
<dbReference type="PANTHER" id="PTHR47506">
    <property type="entry name" value="TRANSCRIPTIONAL REGULATORY PROTEIN"/>
    <property type="match status" value="1"/>
</dbReference>
<dbReference type="PANTHER" id="PTHR47506:SF10">
    <property type="entry name" value="TRANSCRIPTIONAL REGULATORY PROTEIN"/>
    <property type="match status" value="1"/>
</dbReference>
<keyword evidence="7" id="KW-1185">Reference proteome</keyword>
<dbReference type="InterPro" id="IPR023772">
    <property type="entry name" value="DNA-bd_HTH_TetR-type_CS"/>
</dbReference>
<accession>A0A2N3PUM0</accession>
<keyword evidence="1" id="KW-0805">Transcription regulation</keyword>
<dbReference type="InterPro" id="IPR009057">
    <property type="entry name" value="Homeodomain-like_sf"/>
</dbReference>
<evidence type="ECO:0000313" key="6">
    <source>
        <dbReference type="EMBL" id="PKU24096.1"/>
    </source>
</evidence>
<dbReference type="PROSITE" id="PS50977">
    <property type="entry name" value="HTH_TETR_2"/>
    <property type="match status" value="1"/>
</dbReference>
<dbReference type="Proteomes" id="UP000233293">
    <property type="component" value="Unassembled WGS sequence"/>
</dbReference>
<evidence type="ECO:0000256" key="3">
    <source>
        <dbReference type="ARBA" id="ARBA00023163"/>
    </source>
</evidence>
<dbReference type="Pfam" id="PF00440">
    <property type="entry name" value="TetR_N"/>
    <property type="match status" value="1"/>
</dbReference>
<dbReference type="Gene3D" id="1.10.357.10">
    <property type="entry name" value="Tetracycline Repressor, domain 2"/>
    <property type="match status" value="1"/>
</dbReference>
<evidence type="ECO:0000313" key="7">
    <source>
        <dbReference type="Proteomes" id="UP000233293"/>
    </source>
</evidence>
<dbReference type="SUPFAM" id="SSF48498">
    <property type="entry name" value="Tetracyclin repressor-like, C-terminal domain"/>
    <property type="match status" value="1"/>
</dbReference>
<dbReference type="InterPro" id="IPR036271">
    <property type="entry name" value="Tet_transcr_reg_TetR-rel_C_sf"/>
</dbReference>
<feature type="DNA-binding region" description="H-T-H motif" evidence="4">
    <location>
        <begin position="21"/>
        <end position="40"/>
    </location>
</feature>
<protein>
    <submittedName>
        <fullName evidence="6">TetR family transcriptional regulator</fullName>
    </submittedName>
</protein>
<dbReference type="EMBL" id="PIUM01000014">
    <property type="protein sequence ID" value="PKU24096.1"/>
    <property type="molecule type" value="Genomic_DNA"/>
</dbReference>
<comment type="caution">
    <text evidence="6">The sequence shown here is derived from an EMBL/GenBank/DDBJ whole genome shotgun (WGS) entry which is preliminary data.</text>
</comment>
<dbReference type="GO" id="GO:0003677">
    <property type="term" value="F:DNA binding"/>
    <property type="evidence" value="ECO:0007669"/>
    <property type="project" value="UniProtKB-UniRule"/>
</dbReference>
<evidence type="ECO:0000256" key="1">
    <source>
        <dbReference type="ARBA" id="ARBA00023015"/>
    </source>
</evidence>
<dbReference type="SUPFAM" id="SSF46689">
    <property type="entry name" value="Homeodomain-like"/>
    <property type="match status" value="1"/>
</dbReference>
<feature type="domain" description="HTH tetR-type" evidence="5">
    <location>
        <begin position="1"/>
        <end position="58"/>
    </location>
</feature>
<keyword evidence="2 4" id="KW-0238">DNA-binding</keyword>
<reference evidence="7" key="1">
    <citation type="submission" date="2017-12" db="EMBL/GenBank/DDBJ databases">
        <title>Draft genome sequence of Telmatospirillum siberiense 26-4b1T, an acidotolerant peatland alphaproteobacterium potentially involved in sulfur cycling.</title>
        <authorList>
            <person name="Hausmann B."/>
            <person name="Pjevac P."/>
            <person name="Schreck K."/>
            <person name="Herbold C.W."/>
            <person name="Daims H."/>
            <person name="Wagner M."/>
            <person name="Pester M."/>
            <person name="Loy A."/>
        </authorList>
    </citation>
    <scope>NUCLEOTIDE SEQUENCE [LARGE SCALE GENOMIC DNA]</scope>
    <source>
        <strain evidence="7">26-4b1</strain>
    </source>
</reference>
<organism evidence="6 7">
    <name type="scientific">Telmatospirillum siberiense</name>
    <dbReference type="NCBI Taxonomy" id="382514"/>
    <lineage>
        <taxon>Bacteria</taxon>
        <taxon>Pseudomonadati</taxon>
        <taxon>Pseudomonadota</taxon>
        <taxon>Alphaproteobacteria</taxon>
        <taxon>Rhodospirillales</taxon>
        <taxon>Rhodospirillaceae</taxon>
        <taxon>Telmatospirillum</taxon>
    </lineage>
</organism>
<dbReference type="OrthoDB" id="9795242at2"/>
<proteinExistence type="predicted"/>
<dbReference type="RefSeq" id="WP_101251127.1">
    <property type="nucleotide sequence ID" value="NZ_PIUM01000014.1"/>
</dbReference>
<dbReference type="Gene3D" id="1.10.10.60">
    <property type="entry name" value="Homeodomain-like"/>
    <property type="match status" value="1"/>
</dbReference>
<dbReference type="Pfam" id="PF16925">
    <property type="entry name" value="TetR_C_13"/>
    <property type="match status" value="1"/>
</dbReference>
<keyword evidence="3" id="KW-0804">Transcription</keyword>
<dbReference type="PROSITE" id="PS01081">
    <property type="entry name" value="HTH_TETR_1"/>
    <property type="match status" value="1"/>
</dbReference>